<dbReference type="SUPFAM" id="SSF52540">
    <property type="entry name" value="P-loop containing nucleoside triphosphate hydrolases"/>
    <property type="match status" value="1"/>
</dbReference>
<accession>A0A368GL15</accession>
<keyword evidence="1 5" id="KW-0547">Nucleotide-binding</keyword>
<sequence>MRSGDRDCNIRRQDSYAIPLKEADAIIWDEVSMVPKFSLEAVDLLLQDLMCNNAPFGDGDLIDKVFGDQLTNADSLSERAILAPRNLDIHRINEEALNKMPRQPQFYRSIDEVVSDEQSDSEYSTEFLNSLAPTGLPPHTLRLKKDAIVMLLRNLDVRGGIDNYTDKGVPFRLRRRQFPIRLAFAMTINKAQGQSLNSVGIYLGVDVFSHGQLYVALSRARRMERVKVDKSTERVRNIVMKAVLS</sequence>
<dbReference type="InterPro" id="IPR049163">
    <property type="entry name" value="Pif1-like_2B_dom"/>
</dbReference>
<dbReference type="AlphaFoldDB" id="A0A368GL15"/>
<dbReference type="Pfam" id="PF05970">
    <property type="entry name" value="PIF1"/>
    <property type="match status" value="1"/>
</dbReference>
<dbReference type="Pfam" id="PF21530">
    <property type="entry name" value="Pif1_2B_dom"/>
    <property type="match status" value="1"/>
</dbReference>
<evidence type="ECO:0000259" key="6">
    <source>
        <dbReference type="Pfam" id="PF02689"/>
    </source>
</evidence>
<feature type="domain" description="DNA replication helicase" evidence="6">
    <location>
        <begin position="183"/>
        <end position="230"/>
    </location>
</feature>
<keyword evidence="3 5" id="KW-0347">Helicase</keyword>
<feature type="domain" description="DNA helicase Pif1-like 2B" evidence="8">
    <location>
        <begin position="126"/>
        <end position="163"/>
    </location>
</feature>
<dbReference type="EMBL" id="JOJR01000112">
    <property type="protein sequence ID" value="RCN45056.1"/>
    <property type="molecule type" value="Genomic_DNA"/>
</dbReference>
<keyword evidence="5" id="KW-0233">DNA recombination</keyword>
<dbReference type="InterPro" id="IPR027417">
    <property type="entry name" value="P-loop_NTPase"/>
</dbReference>
<dbReference type="GO" id="GO:0005524">
    <property type="term" value="F:ATP binding"/>
    <property type="evidence" value="ECO:0007669"/>
    <property type="project" value="UniProtKB-KW"/>
</dbReference>
<dbReference type="CDD" id="cd18809">
    <property type="entry name" value="SF1_C_RecD"/>
    <property type="match status" value="1"/>
</dbReference>
<name>A0A368GL15_ANCCA</name>
<evidence type="ECO:0000256" key="4">
    <source>
        <dbReference type="ARBA" id="ARBA00022840"/>
    </source>
</evidence>
<dbReference type="InterPro" id="IPR003840">
    <property type="entry name" value="DNA_helicase_dom"/>
</dbReference>
<dbReference type="EC" id="5.6.2.3" evidence="5"/>
<organism evidence="9 10">
    <name type="scientific">Ancylostoma caninum</name>
    <name type="common">Dog hookworm</name>
    <dbReference type="NCBI Taxonomy" id="29170"/>
    <lineage>
        <taxon>Eukaryota</taxon>
        <taxon>Metazoa</taxon>
        <taxon>Ecdysozoa</taxon>
        <taxon>Nematoda</taxon>
        <taxon>Chromadorea</taxon>
        <taxon>Rhabditida</taxon>
        <taxon>Rhabditina</taxon>
        <taxon>Rhabditomorpha</taxon>
        <taxon>Strongyloidea</taxon>
        <taxon>Ancylostomatidae</taxon>
        <taxon>Ancylostomatinae</taxon>
        <taxon>Ancylostoma</taxon>
    </lineage>
</organism>
<gene>
    <name evidence="9" type="ORF">ANCCAN_08921</name>
</gene>
<keyword evidence="4 5" id="KW-0067">ATP-binding</keyword>
<protein>
    <recommendedName>
        <fullName evidence="5">ATP-dependent DNA helicase</fullName>
        <ecNumber evidence="5">5.6.2.3</ecNumber>
    </recommendedName>
</protein>
<evidence type="ECO:0000256" key="5">
    <source>
        <dbReference type="RuleBase" id="RU363044"/>
    </source>
</evidence>
<dbReference type="PANTHER" id="PTHR10492:SF57">
    <property type="entry name" value="ATP-DEPENDENT DNA HELICASE"/>
    <property type="match status" value="1"/>
</dbReference>
<evidence type="ECO:0000256" key="2">
    <source>
        <dbReference type="ARBA" id="ARBA00022801"/>
    </source>
</evidence>
<feature type="domain" description="DNA helicase Pif1-like DEAD-box helicase" evidence="7">
    <location>
        <begin position="7"/>
        <end position="59"/>
    </location>
</feature>
<dbReference type="PANTHER" id="PTHR10492">
    <property type="match status" value="1"/>
</dbReference>
<evidence type="ECO:0000256" key="1">
    <source>
        <dbReference type="ARBA" id="ARBA00022741"/>
    </source>
</evidence>
<comment type="caution">
    <text evidence="9">The sequence shown here is derived from an EMBL/GenBank/DDBJ whole genome shotgun (WGS) entry which is preliminary data.</text>
</comment>
<evidence type="ECO:0000256" key="3">
    <source>
        <dbReference type="ARBA" id="ARBA00022806"/>
    </source>
</evidence>
<dbReference type="GO" id="GO:0000723">
    <property type="term" value="P:telomere maintenance"/>
    <property type="evidence" value="ECO:0007669"/>
    <property type="project" value="InterPro"/>
</dbReference>
<evidence type="ECO:0000259" key="7">
    <source>
        <dbReference type="Pfam" id="PF05970"/>
    </source>
</evidence>
<keyword evidence="2 5" id="KW-0378">Hydrolase</keyword>
<comment type="catalytic activity">
    <reaction evidence="5">
        <text>ATP + H2O = ADP + phosphate + H(+)</text>
        <dbReference type="Rhea" id="RHEA:13065"/>
        <dbReference type="ChEBI" id="CHEBI:15377"/>
        <dbReference type="ChEBI" id="CHEBI:15378"/>
        <dbReference type="ChEBI" id="CHEBI:30616"/>
        <dbReference type="ChEBI" id="CHEBI:43474"/>
        <dbReference type="ChEBI" id="CHEBI:456216"/>
        <dbReference type="EC" id="5.6.2.3"/>
    </reaction>
</comment>
<dbReference type="Proteomes" id="UP000252519">
    <property type="component" value="Unassembled WGS sequence"/>
</dbReference>
<dbReference type="GO" id="GO:0043139">
    <property type="term" value="F:5'-3' DNA helicase activity"/>
    <property type="evidence" value="ECO:0007669"/>
    <property type="project" value="UniProtKB-EC"/>
</dbReference>
<reference evidence="9 10" key="1">
    <citation type="submission" date="2014-10" db="EMBL/GenBank/DDBJ databases">
        <title>Draft genome of the hookworm Ancylostoma caninum.</title>
        <authorList>
            <person name="Mitreva M."/>
        </authorList>
    </citation>
    <scope>NUCLEOTIDE SEQUENCE [LARGE SCALE GENOMIC DNA]</scope>
    <source>
        <strain evidence="9 10">Baltimore</strain>
    </source>
</reference>
<comment type="similarity">
    <text evidence="5">Belongs to the helicase family.</text>
</comment>
<evidence type="ECO:0000313" key="9">
    <source>
        <dbReference type="EMBL" id="RCN45056.1"/>
    </source>
</evidence>
<dbReference type="GO" id="GO:0006310">
    <property type="term" value="P:DNA recombination"/>
    <property type="evidence" value="ECO:0007669"/>
    <property type="project" value="UniProtKB-KW"/>
</dbReference>
<keyword evidence="5" id="KW-0227">DNA damage</keyword>
<evidence type="ECO:0000259" key="8">
    <source>
        <dbReference type="Pfam" id="PF21530"/>
    </source>
</evidence>
<dbReference type="GO" id="GO:0006281">
    <property type="term" value="P:DNA repair"/>
    <property type="evidence" value="ECO:0007669"/>
    <property type="project" value="UniProtKB-KW"/>
</dbReference>
<dbReference type="InterPro" id="IPR010285">
    <property type="entry name" value="DNA_helicase_pif1-like_DEAD"/>
</dbReference>
<dbReference type="FunFam" id="3.40.50.300:FF:002884">
    <property type="entry name" value="ATP-dependent DNA helicase"/>
    <property type="match status" value="1"/>
</dbReference>
<keyword evidence="5" id="KW-0234">DNA repair</keyword>
<evidence type="ECO:0000313" key="10">
    <source>
        <dbReference type="Proteomes" id="UP000252519"/>
    </source>
</evidence>
<comment type="cofactor">
    <cofactor evidence="5">
        <name>Mg(2+)</name>
        <dbReference type="ChEBI" id="CHEBI:18420"/>
    </cofactor>
</comment>
<dbReference type="GO" id="GO:0016887">
    <property type="term" value="F:ATP hydrolysis activity"/>
    <property type="evidence" value="ECO:0007669"/>
    <property type="project" value="RHEA"/>
</dbReference>
<dbReference type="Gene3D" id="3.40.50.300">
    <property type="entry name" value="P-loop containing nucleotide triphosphate hydrolases"/>
    <property type="match status" value="1"/>
</dbReference>
<proteinExistence type="inferred from homology"/>
<keyword evidence="10" id="KW-1185">Reference proteome</keyword>
<dbReference type="OrthoDB" id="10056572at2759"/>
<dbReference type="STRING" id="29170.A0A368GL15"/>
<dbReference type="Pfam" id="PF02689">
    <property type="entry name" value="Herpes_Helicase"/>
    <property type="match status" value="1"/>
</dbReference>